<name>A0A3G8LVZ0_9GAMM</name>
<dbReference type="AlphaFoldDB" id="A0A3G8LVZ0"/>
<evidence type="ECO:0000313" key="4">
    <source>
        <dbReference type="Proteomes" id="UP000278035"/>
    </source>
</evidence>
<keyword evidence="4" id="KW-1185">Reference proteome</keyword>
<dbReference type="PANTHER" id="PTHR42901">
    <property type="entry name" value="ALCOHOL DEHYDROGENASE"/>
    <property type="match status" value="1"/>
</dbReference>
<organism evidence="3 4">
    <name type="scientific">Shewanella livingstonensis</name>
    <dbReference type="NCBI Taxonomy" id="150120"/>
    <lineage>
        <taxon>Bacteria</taxon>
        <taxon>Pseudomonadati</taxon>
        <taxon>Pseudomonadota</taxon>
        <taxon>Gammaproteobacteria</taxon>
        <taxon>Alteromonadales</taxon>
        <taxon>Shewanellaceae</taxon>
        <taxon>Shewanella</taxon>
    </lineage>
</organism>
<dbReference type="InterPro" id="IPR036291">
    <property type="entry name" value="NAD(P)-bd_dom_sf"/>
</dbReference>
<evidence type="ECO:0000256" key="1">
    <source>
        <dbReference type="ARBA" id="ARBA00006484"/>
    </source>
</evidence>
<keyword evidence="2" id="KW-0560">Oxidoreductase</keyword>
<dbReference type="InterPro" id="IPR002347">
    <property type="entry name" value="SDR_fam"/>
</dbReference>
<proteinExistence type="inferred from homology"/>
<dbReference type="Gene3D" id="3.40.50.720">
    <property type="entry name" value="NAD(P)-binding Rossmann-like Domain"/>
    <property type="match status" value="1"/>
</dbReference>
<dbReference type="OrthoDB" id="3178062at2"/>
<gene>
    <name evidence="3" type="ORF">EGC82_08815</name>
</gene>
<dbReference type="PANTHER" id="PTHR42901:SF1">
    <property type="entry name" value="ALCOHOL DEHYDROGENASE"/>
    <property type="match status" value="1"/>
</dbReference>
<dbReference type="SUPFAM" id="SSF51735">
    <property type="entry name" value="NAD(P)-binding Rossmann-fold domains"/>
    <property type="match status" value="1"/>
</dbReference>
<dbReference type="KEGG" id="slj:EGC82_08815"/>
<reference evidence="4" key="1">
    <citation type="submission" date="2018-11" db="EMBL/GenBank/DDBJ databases">
        <title>Shewanella sp. M2.</title>
        <authorList>
            <person name="Hwang Y.J."/>
            <person name="Hwang C.Y."/>
        </authorList>
    </citation>
    <scope>NUCLEOTIDE SEQUENCE [LARGE SCALE GENOMIC DNA]</scope>
    <source>
        <strain evidence="4">LMG 19866</strain>
    </source>
</reference>
<evidence type="ECO:0000256" key="2">
    <source>
        <dbReference type="ARBA" id="ARBA00023002"/>
    </source>
</evidence>
<dbReference type="EMBL" id="CP034015">
    <property type="protein sequence ID" value="AZG72860.1"/>
    <property type="molecule type" value="Genomic_DNA"/>
</dbReference>
<sequence length="225" mass="23984">MIVITGASSGLGAALTQLYAAEDYTLLITGRSEQKLADVMTNLTQLEQANVITHAADLCVAEDVSGLFSCLTAPPSSVIHCAGSGYFGPIEQQSPQAINQLINNNLTASILLLRELVSRYREHKVTVIVVMSTAAQAGKANESTYCAVKWAVKGLIESLRLELKHSPMKLIAVYPGGMATDFWPTSGKDINTSGFMTATEAATMLKQALIATENGYVSDITINRG</sequence>
<accession>A0A3G8LVZ0</accession>
<dbReference type="GO" id="GO:0016491">
    <property type="term" value="F:oxidoreductase activity"/>
    <property type="evidence" value="ECO:0007669"/>
    <property type="project" value="UniProtKB-KW"/>
</dbReference>
<dbReference type="RefSeq" id="WP_124730427.1">
    <property type="nucleotide sequence ID" value="NZ_CBCSKC010000010.1"/>
</dbReference>
<evidence type="ECO:0000313" key="3">
    <source>
        <dbReference type="EMBL" id="AZG72860.1"/>
    </source>
</evidence>
<comment type="similarity">
    <text evidence="1">Belongs to the short-chain dehydrogenases/reductases (SDR) family.</text>
</comment>
<dbReference type="PRINTS" id="PR00081">
    <property type="entry name" value="GDHRDH"/>
</dbReference>
<dbReference type="Proteomes" id="UP000278035">
    <property type="component" value="Chromosome"/>
</dbReference>
<dbReference type="Pfam" id="PF00106">
    <property type="entry name" value="adh_short"/>
    <property type="match status" value="1"/>
</dbReference>
<protein>
    <submittedName>
        <fullName evidence="3">SDR family NAD(P)-dependent oxidoreductase</fullName>
    </submittedName>
</protein>